<accession>A0ACC7R8A1</accession>
<evidence type="ECO:0000313" key="2">
    <source>
        <dbReference type="Proteomes" id="UP001354073"/>
    </source>
</evidence>
<dbReference type="Proteomes" id="UP001354073">
    <property type="component" value="Unassembled WGS sequence"/>
</dbReference>
<comment type="caution">
    <text evidence="1">The sequence shown here is derived from an EMBL/GenBank/DDBJ whole genome shotgun (WGS) entry which is preliminary data.</text>
</comment>
<reference evidence="1" key="1">
    <citation type="submission" date="2024-11" db="EMBL/GenBank/DDBJ databases">
        <title>Identification of new Vibrio campbellii strains harboring the pVA1 plasmid isolated from Penaeus vannamei postlarvae affected by outbreaks of acute hepatopancreatic necrosis disease (AHPND) in Mexico.</title>
        <authorList>
            <person name="Gomez-Gil B."/>
            <person name="Enciso-Ibarra J."/>
        </authorList>
    </citation>
    <scope>NUCLEOTIDE SEQUENCE</scope>
    <source>
        <strain evidence="1">M270204</strain>
    </source>
</reference>
<evidence type="ECO:0000313" key="1">
    <source>
        <dbReference type="EMBL" id="MGI1896028.1"/>
    </source>
</evidence>
<organism evidence="1 2">
    <name type="scientific">Vibrio campbellii</name>
    <dbReference type="NCBI Taxonomy" id="680"/>
    <lineage>
        <taxon>Bacteria</taxon>
        <taxon>Pseudomonadati</taxon>
        <taxon>Pseudomonadota</taxon>
        <taxon>Gammaproteobacteria</taxon>
        <taxon>Vibrionales</taxon>
        <taxon>Vibrionaceae</taxon>
        <taxon>Vibrio</taxon>
    </lineage>
</organism>
<proteinExistence type="predicted"/>
<dbReference type="EMBL" id="JAVHXJ020000002">
    <property type="protein sequence ID" value="MGI1896028.1"/>
    <property type="molecule type" value="Genomic_DNA"/>
</dbReference>
<name>A0ACC7R8A1_9VIBR</name>
<gene>
    <name evidence="1" type="ORF">REH74_000730</name>
</gene>
<sequence>MSAVVKLAWKSLMNRKATAILTIMTVAISVVLLLGVERIRTQAKDSFANTISGTDLIVGGRSGQVNLLLYSVFRIGNATNNIDWKSYQEFANHRAVDWAIPISLGDSHKGFRVMGTNHSYFEHYKYGSKQPLTFSEGREFNGLFETVLGSDVAKQLGYKIGSEIIIAHGISDVGFSRHDNLPFKVVGILAPTGTPVDKTVHVSLEAIEAIHVGWESGARLGPTPSAADLKARDFQPKQITAMLVGLKSRIQTFALQRQINTYPKEPLSAIMPGVALHELWGMMSVAEQALMAVSGFVVVAGLLGMLSSLLTSLQERRREMAILRAMGARPRHVFSLLISEASLLTFAGIITGVAGLYSILALLQPIIQQSYGIHLTLTALSPYEWMLLGFVQCAGIVIGFIPAFRAYRQSLSDGMTIRI</sequence>
<protein>
    <submittedName>
        <fullName evidence="1">ABC transporter permease</fullName>
    </submittedName>
</protein>